<evidence type="ECO:0000313" key="2">
    <source>
        <dbReference type="Proteomes" id="UP001160148"/>
    </source>
</evidence>
<reference evidence="1 2" key="1">
    <citation type="submission" date="2023-01" db="EMBL/GenBank/DDBJ databases">
        <authorList>
            <person name="Whitehead M."/>
        </authorList>
    </citation>
    <scope>NUCLEOTIDE SEQUENCE [LARGE SCALE GENOMIC DNA]</scope>
</reference>
<gene>
    <name evidence="1" type="ORF">MEUPH1_LOCUS28904</name>
</gene>
<sequence length="148" mass="16870">MNILNTLIVNENYKLGKECEMDIKSIIISNNQGYTFYESITLNSTNYYISTKDPKNNYIMLKTHEIASVKHIVKSKDGHIFLMVCNFKSLPYFDVPIPSDIIGTVIVDLNSQSSLVQLSLNDIKYKCFFVNVSENKAIAMTLSHNTFI</sequence>
<dbReference type="AlphaFoldDB" id="A0AAV0Y649"/>
<comment type="caution">
    <text evidence="1">The sequence shown here is derived from an EMBL/GenBank/DDBJ whole genome shotgun (WGS) entry which is preliminary data.</text>
</comment>
<accession>A0AAV0Y649</accession>
<dbReference type="EMBL" id="CARXXK010001323">
    <property type="protein sequence ID" value="CAI6375393.1"/>
    <property type="molecule type" value="Genomic_DNA"/>
</dbReference>
<proteinExistence type="predicted"/>
<evidence type="ECO:0000313" key="1">
    <source>
        <dbReference type="EMBL" id="CAI6375393.1"/>
    </source>
</evidence>
<protein>
    <submittedName>
        <fullName evidence="1">Uncharacterized protein</fullName>
    </submittedName>
</protein>
<keyword evidence="2" id="KW-1185">Reference proteome</keyword>
<name>A0AAV0Y649_9HEMI</name>
<dbReference type="Proteomes" id="UP001160148">
    <property type="component" value="Unassembled WGS sequence"/>
</dbReference>
<organism evidence="1 2">
    <name type="scientific">Macrosiphum euphorbiae</name>
    <name type="common">potato aphid</name>
    <dbReference type="NCBI Taxonomy" id="13131"/>
    <lineage>
        <taxon>Eukaryota</taxon>
        <taxon>Metazoa</taxon>
        <taxon>Ecdysozoa</taxon>
        <taxon>Arthropoda</taxon>
        <taxon>Hexapoda</taxon>
        <taxon>Insecta</taxon>
        <taxon>Pterygota</taxon>
        <taxon>Neoptera</taxon>
        <taxon>Paraneoptera</taxon>
        <taxon>Hemiptera</taxon>
        <taxon>Sternorrhyncha</taxon>
        <taxon>Aphidomorpha</taxon>
        <taxon>Aphidoidea</taxon>
        <taxon>Aphididae</taxon>
        <taxon>Macrosiphini</taxon>
        <taxon>Macrosiphum</taxon>
    </lineage>
</organism>